<protein>
    <submittedName>
        <fullName evidence="1">Uncharacterized protein</fullName>
    </submittedName>
</protein>
<accession>A0ABY8WAB2</accession>
<name>A0ABY8WAB2_9ACTN</name>
<evidence type="ECO:0000313" key="1">
    <source>
        <dbReference type="EMBL" id="WIM93329.1"/>
    </source>
</evidence>
<keyword evidence="2" id="KW-1185">Reference proteome</keyword>
<dbReference type="RefSeq" id="WP_284914536.1">
    <property type="nucleotide sequence ID" value="NZ_CP126980.1"/>
</dbReference>
<dbReference type="EMBL" id="CP126980">
    <property type="protein sequence ID" value="WIM93329.1"/>
    <property type="molecule type" value="Genomic_DNA"/>
</dbReference>
<evidence type="ECO:0000313" key="2">
    <source>
        <dbReference type="Proteomes" id="UP001240150"/>
    </source>
</evidence>
<proteinExistence type="predicted"/>
<dbReference type="Proteomes" id="UP001240150">
    <property type="component" value="Chromosome"/>
</dbReference>
<organism evidence="1 2">
    <name type="scientific">Actinoplanes oblitus</name>
    <dbReference type="NCBI Taxonomy" id="3040509"/>
    <lineage>
        <taxon>Bacteria</taxon>
        <taxon>Bacillati</taxon>
        <taxon>Actinomycetota</taxon>
        <taxon>Actinomycetes</taxon>
        <taxon>Micromonosporales</taxon>
        <taxon>Micromonosporaceae</taxon>
        <taxon>Actinoplanes</taxon>
    </lineage>
</organism>
<gene>
    <name evidence="1" type="ORF">ACTOB_005306</name>
</gene>
<sequence>MPNLTHIAAAARAGWGCALLLAPETLLRLGGRPAPAPALTALARVLGARQIVQAAVLTAWPAGAVARCGAAVDVLHATSDLGYAAASPRHRPVVLLDAAIGAGLAAAGRRLAARTG</sequence>
<reference evidence="1 2" key="1">
    <citation type="submission" date="2023-06" db="EMBL/GenBank/DDBJ databases">
        <authorList>
            <person name="Yushchuk O."/>
            <person name="Binda E."/>
            <person name="Ruckert-Reed C."/>
            <person name="Fedorenko V."/>
            <person name="Kalinowski J."/>
            <person name="Marinelli F."/>
        </authorList>
    </citation>
    <scope>NUCLEOTIDE SEQUENCE [LARGE SCALE GENOMIC DNA]</scope>
    <source>
        <strain evidence="1 2">NRRL 3884</strain>
    </source>
</reference>